<reference evidence="8" key="1">
    <citation type="submission" date="2022-03" db="EMBL/GenBank/DDBJ databases">
        <authorList>
            <person name="Sayadi A."/>
        </authorList>
    </citation>
    <scope>NUCLEOTIDE SEQUENCE</scope>
</reference>
<dbReference type="GO" id="GO:0010629">
    <property type="term" value="P:negative regulation of gene expression"/>
    <property type="evidence" value="ECO:0007669"/>
    <property type="project" value="UniProtKB-ARBA"/>
</dbReference>
<dbReference type="GO" id="GO:0003676">
    <property type="term" value="F:nucleic acid binding"/>
    <property type="evidence" value="ECO:0007669"/>
    <property type="project" value="InterPro"/>
</dbReference>
<keyword evidence="5" id="KW-0269">Exonuclease</keyword>
<dbReference type="Pfam" id="PF07145">
    <property type="entry name" value="PAM2"/>
    <property type="match status" value="1"/>
</dbReference>
<comment type="caution">
    <text evidence="8">The sequence shown here is derived from an EMBL/GenBank/DDBJ whole genome shotgun (WGS) entry which is preliminary data.</text>
</comment>
<dbReference type="PANTHER" id="PTHR12801">
    <property type="entry name" value="RNA EXONUCLEASE REXO1 / RECO3 FAMILY MEMBER-RELATED"/>
    <property type="match status" value="1"/>
</dbReference>
<keyword evidence="3" id="KW-0540">Nuclease</keyword>
<dbReference type="FunFam" id="3.30.420.10:FF:000031">
    <property type="entry name" value="RNA exonuclease 1"/>
    <property type="match status" value="1"/>
</dbReference>
<keyword evidence="9" id="KW-1185">Reference proteome</keyword>
<comment type="similarity">
    <text evidence="2">Belongs to the REXO1/REXO3 family.</text>
</comment>
<dbReference type="InterPro" id="IPR012337">
    <property type="entry name" value="RNaseH-like_sf"/>
</dbReference>
<dbReference type="GO" id="GO:0005634">
    <property type="term" value="C:nucleus"/>
    <property type="evidence" value="ECO:0007669"/>
    <property type="project" value="UniProtKB-SubCell"/>
</dbReference>
<dbReference type="Proteomes" id="UP001152888">
    <property type="component" value="Unassembled WGS sequence"/>
</dbReference>
<proteinExistence type="inferred from homology"/>
<dbReference type="SUPFAM" id="SSF53098">
    <property type="entry name" value="Ribonuclease H-like"/>
    <property type="match status" value="1"/>
</dbReference>
<comment type="subcellular location">
    <subcellularLocation>
        <location evidence="1">Nucleus</location>
    </subcellularLocation>
</comment>
<evidence type="ECO:0000259" key="7">
    <source>
        <dbReference type="SMART" id="SM00479"/>
    </source>
</evidence>
<accession>A0A9P0PU65</accession>
<evidence type="ECO:0000313" key="8">
    <source>
        <dbReference type="EMBL" id="CAH1998194.1"/>
    </source>
</evidence>
<dbReference type="InterPro" id="IPR036397">
    <property type="entry name" value="RNaseH_sf"/>
</dbReference>
<dbReference type="AlphaFoldDB" id="A0A9P0PU65"/>
<evidence type="ECO:0000256" key="3">
    <source>
        <dbReference type="ARBA" id="ARBA00022722"/>
    </source>
</evidence>
<keyword evidence="4" id="KW-0378">Hydrolase</keyword>
<dbReference type="InterPro" id="IPR034922">
    <property type="entry name" value="REX1-like_exo"/>
</dbReference>
<protein>
    <recommendedName>
        <fullName evidence="7">Exonuclease domain-containing protein</fullName>
    </recommendedName>
</protein>
<name>A0A9P0PU65_ACAOB</name>
<dbReference type="InterPro" id="IPR009818">
    <property type="entry name" value="PAM2_motif"/>
</dbReference>
<sequence length="618" mass="71237">MRLPKCSARKRPTLDRMFASTSQRNDDGLRASYNISLLIAESGKPHTIGEKLILPAVEEVLKTVLHKPASDIIKRIPLSNNTVERRIDEMNSDIDSFLCTYLQTTHFSMQLDESTLPDNAALLLAYVRFIMNQEIYEELLFARTLITDTKAESIFHDLKDYFIEKAIPLSNIISVAIDAMAGQYRDPRAMTKDESSSSNYCYQEISRLLSVQPGSRQRSLPWRQGRMKRRNVPPRMSVLKQIKQTPYKTPTPILRAMEPTRMCTPTMSMVTTLYKFNVNAKEFVPRCKRLFEALLQRYVLKYDQMISMGYPVQRIVDRNVLMMWHTPKMPWMTPRYILNVNADTQVYYNQYYVFPTSGFYFERTCIRCSKPFYTTDKEYITRESCCYHWGKLQYGVPLGIGKSYGLMYTCCGAENGAIGCTAAGVHVWSGARYGVNSYHDNHVVTKEMKNPPADGNYGVYALDCEMCFTVRGLELTKVTVVAIDGRVVYDTYVQPDFEIVDYNTRFSGITAKDMEHSQVKKLHEVQNDLLGFIHSKTILIGHGLENDLKALRMVHYYVVDTAYTFPHHYGLPYRMSLKNLTSMILNRQIQEDCHDSYEDAAACIDLILWKVRKDLGMF</sequence>
<dbReference type="Gene3D" id="3.30.420.10">
    <property type="entry name" value="Ribonuclease H-like superfamily/Ribonuclease H"/>
    <property type="match status" value="1"/>
</dbReference>
<evidence type="ECO:0000313" key="9">
    <source>
        <dbReference type="Proteomes" id="UP001152888"/>
    </source>
</evidence>
<dbReference type="GO" id="GO:0004527">
    <property type="term" value="F:exonuclease activity"/>
    <property type="evidence" value="ECO:0007669"/>
    <property type="project" value="UniProtKB-KW"/>
</dbReference>
<feature type="domain" description="Exonuclease" evidence="7">
    <location>
        <begin position="458"/>
        <end position="616"/>
    </location>
</feature>
<evidence type="ECO:0000256" key="5">
    <source>
        <dbReference type="ARBA" id="ARBA00022839"/>
    </source>
</evidence>
<evidence type="ECO:0000256" key="4">
    <source>
        <dbReference type="ARBA" id="ARBA00022801"/>
    </source>
</evidence>
<gene>
    <name evidence="8" type="ORF">ACAOBT_LOCUS24209</name>
</gene>
<dbReference type="InterPro" id="IPR047021">
    <property type="entry name" value="REXO1/3/4-like"/>
</dbReference>
<dbReference type="OrthoDB" id="206335at2759"/>
<evidence type="ECO:0000256" key="6">
    <source>
        <dbReference type="ARBA" id="ARBA00023242"/>
    </source>
</evidence>
<dbReference type="CDD" id="cd06145">
    <property type="entry name" value="REX1_like"/>
    <property type="match status" value="1"/>
</dbReference>
<evidence type="ECO:0000256" key="1">
    <source>
        <dbReference type="ARBA" id="ARBA00004123"/>
    </source>
</evidence>
<keyword evidence="6" id="KW-0539">Nucleus</keyword>
<dbReference type="InterPro" id="IPR013520">
    <property type="entry name" value="Ribonucl_H"/>
</dbReference>
<evidence type="ECO:0000256" key="2">
    <source>
        <dbReference type="ARBA" id="ARBA00006357"/>
    </source>
</evidence>
<dbReference type="EMBL" id="CAKOFQ010007317">
    <property type="protein sequence ID" value="CAH1998194.1"/>
    <property type="molecule type" value="Genomic_DNA"/>
</dbReference>
<dbReference type="SMART" id="SM00479">
    <property type="entry name" value="EXOIII"/>
    <property type="match status" value="1"/>
</dbReference>
<dbReference type="PANTHER" id="PTHR12801:SF115">
    <property type="entry name" value="FI18136P1-RELATED"/>
    <property type="match status" value="1"/>
</dbReference>
<organism evidence="8 9">
    <name type="scientific">Acanthoscelides obtectus</name>
    <name type="common">Bean weevil</name>
    <name type="synonym">Bruchus obtectus</name>
    <dbReference type="NCBI Taxonomy" id="200917"/>
    <lineage>
        <taxon>Eukaryota</taxon>
        <taxon>Metazoa</taxon>
        <taxon>Ecdysozoa</taxon>
        <taxon>Arthropoda</taxon>
        <taxon>Hexapoda</taxon>
        <taxon>Insecta</taxon>
        <taxon>Pterygota</taxon>
        <taxon>Neoptera</taxon>
        <taxon>Endopterygota</taxon>
        <taxon>Coleoptera</taxon>
        <taxon>Polyphaga</taxon>
        <taxon>Cucujiformia</taxon>
        <taxon>Chrysomeloidea</taxon>
        <taxon>Chrysomelidae</taxon>
        <taxon>Bruchinae</taxon>
        <taxon>Bruchini</taxon>
        <taxon>Acanthoscelides</taxon>
    </lineage>
</organism>